<comment type="function">
    <text evidence="14">Cell wall formation.</text>
</comment>
<dbReference type="NCBIfam" id="TIGR01205">
    <property type="entry name" value="D_ala_D_alaTIGR"/>
    <property type="match status" value="1"/>
</dbReference>
<evidence type="ECO:0000256" key="1">
    <source>
        <dbReference type="ARBA" id="ARBA00001936"/>
    </source>
</evidence>
<comment type="subcellular location">
    <subcellularLocation>
        <location evidence="2 14">Cytoplasm</location>
    </subcellularLocation>
</comment>
<dbReference type="InterPro" id="IPR005905">
    <property type="entry name" value="D_ala_D_ala"/>
</dbReference>
<accession>A0A855X4F6</accession>
<dbReference type="Pfam" id="PF07478">
    <property type="entry name" value="Dala_Dala_lig_C"/>
    <property type="match status" value="1"/>
</dbReference>
<dbReference type="SUPFAM" id="SSF52440">
    <property type="entry name" value="PreATP-grasp domain"/>
    <property type="match status" value="1"/>
</dbReference>
<dbReference type="GO" id="GO:0008716">
    <property type="term" value="F:D-alanine-D-alanine ligase activity"/>
    <property type="evidence" value="ECO:0007669"/>
    <property type="project" value="UniProtKB-UniRule"/>
</dbReference>
<evidence type="ECO:0000313" key="19">
    <source>
        <dbReference type="EMBL" id="PWB70723.1"/>
    </source>
</evidence>
<dbReference type="FunFam" id="3.30.470.20:FF:000008">
    <property type="entry name" value="D-alanine--D-alanine ligase"/>
    <property type="match status" value="1"/>
</dbReference>
<dbReference type="GO" id="GO:0009252">
    <property type="term" value="P:peptidoglycan biosynthetic process"/>
    <property type="evidence" value="ECO:0007669"/>
    <property type="project" value="UniProtKB-UniRule"/>
</dbReference>
<dbReference type="InterPro" id="IPR013815">
    <property type="entry name" value="ATP_grasp_subdomain_1"/>
</dbReference>
<organism evidence="19 20">
    <name type="scientific">candidate division GN15 bacterium</name>
    <dbReference type="NCBI Taxonomy" id="2072418"/>
    <lineage>
        <taxon>Bacteria</taxon>
        <taxon>candidate division GN15</taxon>
    </lineage>
</organism>
<evidence type="ECO:0000256" key="9">
    <source>
        <dbReference type="ARBA" id="ARBA00022842"/>
    </source>
</evidence>
<comment type="cofactor">
    <cofactor evidence="16">
        <name>Mg(2+)</name>
        <dbReference type="ChEBI" id="CHEBI:18420"/>
    </cofactor>
    <cofactor evidence="16">
        <name>Mn(2+)</name>
        <dbReference type="ChEBI" id="CHEBI:29035"/>
    </cofactor>
    <text evidence="16">Binds 2 magnesium or manganese ions per subunit.</text>
</comment>
<evidence type="ECO:0000256" key="3">
    <source>
        <dbReference type="ARBA" id="ARBA00010871"/>
    </source>
</evidence>
<dbReference type="PIRSF" id="PIRSF039102">
    <property type="entry name" value="Ddl/VanB"/>
    <property type="match status" value="1"/>
</dbReference>
<evidence type="ECO:0000256" key="2">
    <source>
        <dbReference type="ARBA" id="ARBA00004496"/>
    </source>
</evidence>
<evidence type="ECO:0000256" key="5">
    <source>
        <dbReference type="ARBA" id="ARBA00022598"/>
    </source>
</evidence>
<sequence length="338" mass="36215">MKVLLLAGGDSSEKEVSLRSGAAIYDALKHLGHEVLAINPSGGHSLVGADGKFMTALPPHVNPTSVQIADTRAISTTFKATDFGKAELVVIALHGGSGENGTIQSLLDLSGVKYTGSGMAASAIAMDKAITKRLFVSEGIPTPRWEQYRWKSEADDPAIAADILRKFDFPLIVKPNNSGSTVGLTKVKDEPNVIPAIHACVKESPDILVEEFIPGRELTVSVIEGEALPLVEIVPKNELYDYEAKYTKGMSNYIAPAEVEPWLARGMQETAVKAFNVIGASGLVRVDFILSPENEYYCLEVNTLPGMTNLSLAPMAAKVAGMTFDDLVARIVDSAMRK</sequence>
<evidence type="ECO:0000256" key="10">
    <source>
        <dbReference type="ARBA" id="ARBA00022960"/>
    </source>
</evidence>
<name>A0A855X4F6_9BACT</name>
<evidence type="ECO:0000256" key="14">
    <source>
        <dbReference type="HAMAP-Rule" id="MF_00047"/>
    </source>
</evidence>
<feature type="binding site" evidence="16">
    <location>
        <position position="287"/>
    </location>
    <ligand>
        <name>Mg(2+)</name>
        <dbReference type="ChEBI" id="CHEBI:18420"/>
        <label>1</label>
    </ligand>
</feature>
<comment type="similarity">
    <text evidence="3 14">Belongs to the D-alanine--D-alanine ligase family.</text>
</comment>
<dbReference type="HAMAP" id="MF_00047">
    <property type="entry name" value="Dala_Dala_lig"/>
    <property type="match status" value="1"/>
</dbReference>
<dbReference type="SUPFAM" id="SSF56059">
    <property type="entry name" value="Glutathione synthetase ATP-binding domain-like"/>
    <property type="match status" value="1"/>
</dbReference>
<dbReference type="PANTHER" id="PTHR23132:SF23">
    <property type="entry name" value="D-ALANINE--D-ALANINE LIGASE B"/>
    <property type="match status" value="1"/>
</dbReference>
<feature type="active site" evidence="15">
    <location>
        <position position="13"/>
    </location>
</feature>
<feature type="binding site" evidence="16">
    <location>
        <position position="302"/>
    </location>
    <ligand>
        <name>Mg(2+)</name>
        <dbReference type="ChEBI" id="CHEBI:18420"/>
        <label>2</label>
    </ligand>
</feature>
<dbReference type="InterPro" id="IPR011761">
    <property type="entry name" value="ATP-grasp"/>
</dbReference>
<comment type="caution">
    <text evidence="19">The sequence shown here is derived from an EMBL/GenBank/DDBJ whole genome shotgun (WGS) entry which is preliminary data.</text>
</comment>
<keyword evidence="13 14" id="KW-0961">Cell wall biogenesis/degradation</keyword>
<dbReference type="PANTHER" id="PTHR23132">
    <property type="entry name" value="D-ALANINE--D-ALANINE LIGASE"/>
    <property type="match status" value="1"/>
</dbReference>
<feature type="binding site" evidence="16">
    <location>
        <position position="300"/>
    </location>
    <ligand>
        <name>Mg(2+)</name>
        <dbReference type="ChEBI" id="CHEBI:18420"/>
        <label>2</label>
    </ligand>
</feature>
<keyword evidence="4 14" id="KW-0963">Cytoplasm</keyword>
<proteinExistence type="inferred from homology"/>
<dbReference type="GO" id="GO:0071555">
    <property type="term" value="P:cell wall organization"/>
    <property type="evidence" value="ECO:0007669"/>
    <property type="project" value="UniProtKB-KW"/>
</dbReference>
<evidence type="ECO:0000256" key="7">
    <source>
        <dbReference type="ARBA" id="ARBA00022741"/>
    </source>
</evidence>
<feature type="active site" evidence="15">
    <location>
        <position position="180"/>
    </location>
</feature>
<dbReference type="AlphaFoldDB" id="A0A855X4F6"/>
<evidence type="ECO:0000256" key="15">
    <source>
        <dbReference type="PIRSR" id="PIRSR039102-1"/>
    </source>
</evidence>
<protein>
    <recommendedName>
        <fullName evidence="14">D-alanine--D-alanine ligase</fullName>
        <ecNumber evidence="14">6.3.2.4</ecNumber>
    </recommendedName>
    <alternativeName>
        <fullName evidence="14">D-Ala-D-Ala ligase</fullName>
    </alternativeName>
    <alternativeName>
        <fullName evidence="14">D-alanylalanine synthetase</fullName>
    </alternativeName>
</protein>
<evidence type="ECO:0000256" key="12">
    <source>
        <dbReference type="ARBA" id="ARBA00023211"/>
    </source>
</evidence>
<evidence type="ECO:0000259" key="18">
    <source>
        <dbReference type="PROSITE" id="PS50975"/>
    </source>
</evidence>
<keyword evidence="7 17" id="KW-0547">Nucleotide-binding</keyword>
<evidence type="ECO:0000256" key="16">
    <source>
        <dbReference type="PIRSR" id="PIRSR039102-3"/>
    </source>
</evidence>
<evidence type="ECO:0000313" key="20">
    <source>
        <dbReference type="Proteomes" id="UP000250918"/>
    </source>
</evidence>
<comment type="pathway">
    <text evidence="14">Cell wall biogenesis; peptidoglycan biosynthesis.</text>
</comment>
<dbReference type="InterPro" id="IPR000291">
    <property type="entry name" value="D-Ala_lig_Van_CS"/>
</dbReference>
<comment type="cofactor">
    <cofactor evidence="1">
        <name>Mn(2+)</name>
        <dbReference type="ChEBI" id="CHEBI:29035"/>
    </cofactor>
</comment>
<feature type="binding site" evidence="16">
    <location>
        <position position="300"/>
    </location>
    <ligand>
        <name>Mg(2+)</name>
        <dbReference type="ChEBI" id="CHEBI:18420"/>
        <label>1</label>
    </ligand>
</feature>
<dbReference type="Pfam" id="PF01820">
    <property type="entry name" value="Dala_Dala_lig_N"/>
    <property type="match status" value="1"/>
</dbReference>
<dbReference type="InterPro" id="IPR011127">
    <property type="entry name" value="Dala_Dala_lig_N"/>
</dbReference>
<dbReference type="Gene3D" id="3.40.50.20">
    <property type="match status" value="1"/>
</dbReference>
<dbReference type="InterPro" id="IPR016185">
    <property type="entry name" value="PreATP-grasp_dom_sf"/>
</dbReference>
<keyword evidence="9 16" id="KW-0460">Magnesium</keyword>
<dbReference type="Gene3D" id="3.30.1490.20">
    <property type="entry name" value="ATP-grasp fold, A domain"/>
    <property type="match status" value="1"/>
</dbReference>
<evidence type="ECO:0000256" key="4">
    <source>
        <dbReference type="ARBA" id="ARBA00022490"/>
    </source>
</evidence>
<dbReference type="Proteomes" id="UP000250918">
    <property type="component" value="Unassembled WGS sequence"/>
</dbReference>
<keyword evidence="11 14" id="KW-0573">Peptidoglycan synthesis</keyword>
<evidence type="ECO:0000256" key="11">
    <source>
        <dbReference type="ARBA" id="ARBA00022984"/>
    </source>
</evidence>
<evidence type="ECO:0000256" key="8">
    <source>
        <dbReference type="ARBA" id="ARBA00022840"/>
    </source>
</evidence>
<dbReference type="GO" id="GO:0046872">
    <property type="term" value="F:metal ion binding"/>
    <property type="evidence" value="ECO:0007669"/>
    <property type="project" value="UniProtKB-KW"/>
</dbReference>
<dbReference type="GO" id="GO:0005737">
    <property type="term" value="C:cytoplasm"/>
    <property type="evidence" value="ECO:0007669"/>
    <property type="project" value="UniProtKB-SubCell"/>
</dbReference>
<keyword evidence="5 14" id="KW-0436">Ligase</keyword>
<dbReference type="PROSITE" id="PS00843">
    <property type="entry name" value="DALA_DALA_LIGASE_1"/>
    <property type="match status" value="1"/>
</dbReference>
<keyword evidence="12 16" id="KW-0464">Manganese</keyword>
<keyword evidence="10 14" id="KW-0133">Cell shape</keyword>
<dbReference type="UniPathway" id="UPA00219"/>
<keyword evidence="8 17" id="KW-0067">ATP-binding</keyword>
<dbReference type="GO" id="GO:0008360">
    <property type="term" value="P:regulation of cell shape"/>
    <property type="evidence" value="ECO:0007669"/>
    <property type="project" value="UniProtKB-KW"/>
</dbReference>
<feature type="domain" description="ATP-grasp" evidence="18">
    <location>
        <begin position="132"/>
        <end position="333"/>
    </location>
</feature>
<dbReference type="PROSITE" id="PS50975">
    <property type="entry name" value="ATP_GRASP"/>
    <property type="match status" value="1"/>
</dbReference>
<dbReference type="EMBL" id="PQAP01000136">
    <property type="protein sequence ID" value="PWB70723.1"/>
    <property type="molecule type" value="Genomic_DNA"/>
</dbReference>
<keyword evidence="6 16" id="KW-0479">Metal-binding</keyword>
<dbReference type="EC" id="6.3.2.4" evidence="14"/>
<comment type="catalytic activity">
    <reaction evidence="14">
        <text>2 D-alanine + ATP = D-alanyl-D-alanine + ADP + phosphate + H(+)</text>
        <dbReference type="Rhea" id="RHEA:11224"/>
        <dbReference type="ChEBI" id="CHEBI:15378"/>
        <dbReference type="ChEBI" id="CHEBI:30616"/>
        <dbReference type="ChEBI" id="CHEBI:43474"/>
        <dbReference type="ChEBI" id="CHEBI:57416"/>
        <dbReference type="ChEBI" id="CHEBI:57822"/>
        <dbReference type="ChEBI" id="CHEBI:456216"/>
        <dbReference type="EC" id="6.3.2.4"/>
    </reaction>
</comment>
<gene>
    <name evidence="14" type="primary">ddl</name>
    <name evidence="19" type="ORF">C3F09_08700</name>
</gene>
<dbReference type="PROSITE" id="PS00844">
    <property type="entry name" value="DALA_DALA_LIGASE_2"/>
    <property type="match status" value="1"/>
</dbReference>
<feature type="active site" evidence="15">
    <location>
        <position position="311"/>
    </location>
</feature>
<dbReference type="Gene3D" id="3.30.470.20">
    <property type="entry name" value="ATP-grasp fold, B domain"/>
    <property type="match status" value="1"/>
</dbReference>
<dbReference type="GO" id="GO:0005524">
    <property type="term" value="F:ATP binding"/>
    <property type="evidence" value="ECO:0007669"/>
    <property type="project" value="UniProtKB-UniRule"/>
</dbReference>
<evidence type="ECO:0000256" key="6">
    <source>
        <dbReference type="ARBA" id="ARBA00022723"/>
    </source>
</evidence>
<dbReference type="NCBIfam" id="NF002378">
    <property type="entry name" value="PRK01372.1"/>
    <property type="match status" value="1"/>
</dbReference>
<evidence type="ECO:0000256" key="17">
    <source>
        <dbReference type="PROSITE-ProRule" id="PRU00409"/>
    </source>
</evidence>
<reference evidence="19 20" key="1">
    <citation type="journal article" date="2018" name="ISME J.">
        <title>A methanotrophic archaeon couples anaerobic oxidation of methane to Fe(III) reduction.</title>
        <authorList>
            <person name="Cai C."/>
            <person name="Leu A.O."/>
            <person name="Xie G.J."/>
            <person name="Guo J."/>
            <person name="Feng Y."/>
            <person name="Zhao J.X."/>
            <person name="Tyson G.W."/>
            <person name="Yuan Z."/>
            <person name="Hu S."/>
        </authorList>
    </citation>
    <scope>NUCLEOTIDE SEQUENCE [LARGE SCALE GENOMIC DNA]</scope>
    <source>
        <strain evidence="19">FeB_12</strain>
    </source>
</reference>
<evidence type="ECO:0000256" key="13">
    <source>
        <dbReference type="ARBA" id="ARBA00023316"/>
    </source>
</evidence>
<dbReference type="InterPro" id="IPR011095">
    <property type="entry name" value="Dala_Dala_lig_C"/>
</dbReference>